<dbReference type="PROSITE" id="PS50222">
    <property type="entry name" value="EF_HAND_2"/>
    <property type="match status" value="2"/>
</dbReference>
<name>W7XZA2_9BACT</name>
<sequence>MNYYACTSDKCFPLSQQYTIKIENQNRGARTFGMNKGQSAHKSNPSKTASRRMINMDTSKDGFVSFDEFYNKIKKRQGKTPTREKAQQRFEKIDTNKDGLISLEELKRSMKSTHIQNP</sequence>
<dbReference type="Pfam" id="PF13499">
    <property type="entry name" value="EF-hand_7"/>
    <property type="match status" value="1"/>
</dbReference>
<dbReference type="SMART" id="SM00054">
    <property type="entry name" value="EFh"/>
    <property type="match status" value="2"/>
</dbReference>
<evidence type="ECO:0000256" key="1">
    <source>
        <dbReference type="SAM" id="MobiDB-lite"/>
    </source>
</evidence>
<dbReference type="Proteomes" id="UP000019402">
    <property type="component" value="Unassembled WGS sequence"/>
</dbReference>
<proteinExistence type="predicted"/>
<organism evidence="3 4">
    <name type="scientific">Saccharicrinis fermentans DSM 9555 = JCM 21142</name>
    <dbReference type="NCBI Taxonomy" id="869213"/>
    <lineage>
        <taxon>Bacteria</taxon>
        <taxon>Pseudomonadati</taxon>
        <taxon>Bacteroidota</taxon>
        <taxon>Bacteroidia</taxon>
        <taxon>Marinilabiliales</taxon>
        <taxon>Marinilabiliaceae</taxon>
        <taxon>Saccharicrinis</taxon>
    </lineage>
</organism>
<feature type="region of interest" description="Disordered" evidence="1">
    <location>
        <begin position="30"/>
        <end position="51"/>
    </location>
</feature>
<evidence type="ECO:0000313" key="4">
    <source>
        <dbReference type="Proteomes" id="UP000019402"/>
    </source>
</evidence>
<comment type="caution">
    <text evidence="3">The sequence shown here is derived from an EMBL/GenBank/DDBJ whole genome shotgun (WGS) entry which is preliminary data.</text>
</comment>
<dbReference type="AlphaFoldDB" id="W7XZA2"/>
<dbReference type="InterPro" id="IPR011992">
    <property type="entry name" value="EF-hand-dom_pair"/>
</dbReference>
<dbReference type="SUPFAM" id="SSF47473">
    <property type="entry name" value="EF-hand"/>
    <property type="match status" value="1"/>
</dbReference>
<dbReference type="EMBL" id="BAMD01000035">
    <property type="protein sequence ID" value="GAF04005.1"/>
    <property type="molecule type" value="Genomic_DNA"/>
</dbReference>
<feature type="domain" description="EF-hand" evidence="2">
    <location>
        <begin position="81"/>
        <end position="116"/>
    </location>
</feature>
<gene>
    <name evidence="3" type="ORF">JCM21142_72698</name>
</gene>
<evidence type="ECO:0000259" key="2">
    <source>
        <dbReference type="PROSITE" id="PS50222"/>
    </source>
</evidence>
<reference evidence="3 4" key="1">
    <citation type="journal article" date="2014" name="Genome Announc.">
        <title>Draft Genome Sequence of Cytophaga fermentans JCM 21142T, a Facultative Anaerobe Isolated from Marine Mud.</title>
        <authorList>
            <person name="Starns D."/>
            <person name="Oshima K."/>
            <person name="Suda W."/>
            <person name="Iino T."/>
            <person name="Yuki M."/>
            <person name="Inoue J."/>
            <person name="Kitamura K."/>
            <person name="Iida T."/>
            <person name="Darby A."/>
            <person name="Hattori M."/>
            <person name="Ohkuma M."/>
        </authorList>
    </citation>
    <scope>NUCLEOTIDE SEQUENCE [LARGE SCALE GENOMIC DNA]</scope>
    <source>
        <strain evidence="3 4">JCM 21142</strain>
    </source>
</reference>
<accession>W7XZA2</accession>
<protein>
    <submittedName>
        <fullName evidence="3">EF-hand</fullName>
    </submittedName>
</protein>
<dbReference type="InterPro" id="IPR018247">
    <property type="entry name" value="EF_Hand_1_Ca_BS"/>
</dbReference>
<dbReference type="PROSITE" id="PS00018">
    <property type="entry name" value="EF_HAND_1"/>
    <property type="match status" value="2"/>
</dbReference>
<dbReference type="CDD" id="cd00051">
    <property type="entry name" value="EFh"/>
    <property type="match status" value="1"/>
</dbReference>
<dbReference type="Gene3D" id="1.10.238.10">
    <property type="entry name" value="EF-hand"/>
    <property type="match status" value="1"/>
</dbReference>
<evidence type="ECO:0000313" key="3">
    <source>
        <dbReference type="EMBL" id="GAF04005.1"/>
    </source>
</evidence>
<feature type="domain" description="EF-hand" evidence="2">
    <location>
        <begin position="44"/>
        <end position="79"/>
    </location>
</feature>
<dbReference type="GO" id="GO:0005509">
    <property type="term" value="F:calcium ion binding"/>
    <property type="evidence" value="ECO:0007669"/>
    <property type="project" value="InterPro"/>
</dbReference>
<feature type="compositionally biased region" description="Polar residues" evidence="1">
    <location>
        <begin position="36"/>
        <end position="48"/>
    </location>
</feature>
<dbReference type="InterPro" id="IPR002048">
    <property type="entry name" value="EF_hand_dom"/>
</dbReference>
<keyword evidence="4" id="KW-1185">Reference proteome</keyword>